<dbReference type="AlphaFoldDB" id="A0AAD9V8S0"/>
<keyword evidence="2" id="KW-1185">Reference proteome</keyword>
<gene>
    <name evidence="1" type="ORF">P5673_011025</name>
</gene>
<evidence type="ECO:0000313" key="1">
    <source>
        <dbReference type="EMBL" id="KAK2565112.1"/>
    </source>
</evidence>
<proteinExistence type="predicted"/>
<dbReference type="EMBL" id="JARQWQ010000020">
    <property type="protein sequence ID" value="KAK2565112.1"/>
    <property type="molecule type" value="Genomic_DNA"/>
</dbReference>
<protein>
    <submittedName>
        <fullName evidence="1">Gamma-tubulin complex component 2</fullName>
    </submittedName>
</protein>
<evidence type="ECO:0000313" key="2">
    <source>
        <dbReference type="Proteomes" id="UP001249851"/>
    </source>
</evidence>
<sequence>MSEFRIHHHASELLNLLGASSGNGPEVYAEILTKNLTPYVTTQVSAHAAKRKIAETSTTPRDFLRKYDELKSKKLGETFSFFFFLKRSNCKL</sequence>
<comment type="caution">
    <text evidence="1">The sequence shown here is derived from an EMBL/GenBank/DDBJ whole genome shotgun (WGS) entry which is preliminary data.</text>
</comment>
<name>A0AAD9V8S0_ACRCE</name>
<accession>A0AAD9V8S0</accession>
<reference evidence="1" key="1">
    <citation type="journal article" date="2023" name="G3 (Bethesda)">
        <title>Whole genome assembly and annotation of the endangered Caribbean coral Acropora cervicornis.</title>
        <authorList>
            <person name="Selwyn J.D."/>
            <person name="Vollmer S.V."/>
        </authorList>
    </citation>
    <scope>NUCLEOTIDE SEQUENCE</scope>
    <source>
        <strain evidence="1">K2</strain>
    </source>
</reference>
<dbReference type="Proteomes" id="UP001249851">
    <property type="component" value="Unassembled WGS sequence"/>
</dbReference>
<reference evidence="1" key="2">
    <citation type="journal article" date="2023" name="Science">
        <title>Genomic signatures of disease resistance in endangered staghorn corals.</title>
        <authorList>
            <person name="Vollmer S.V."/>
            <person name="Selwyn J.D."/>
            <person name="Despard B.A."/>
            <person name="Roesel C.L."/>
        </authorList>
    </citation>
    <scope>NUCLEOTIDE SEQUENCE</scope>
    <source>
        <strain evidence="1">K2</strain>
    </source>
</reference>
<organism evidence="1 2">
    <name type="scientific">Acropora cervicornis</name>
    <name type="common">Staghorn coral</name>
    <dbReference type="NCBI Taxonomy" id="6130"/>
    <lineage>
        <taxon>Eukaryota</taxon>
        <taxon>Metazoa</taxon>
        <taxon>Cnidaria</taxon>
        <taxon>Anthozoa</taxon>
        <taxon>Hexacorallia</taxon>
        <taxon>Scleractinia</taxon>
        <taxon>Astrocoeniina</taxon>
        <taxon>Acroporidae</taxon>
        <taxon>Acropora</taxon>
    </lineage>
</organism>